<evidence type="ECO:0000313" key="2">
    <source>
        <dbReference type="EMBL" id="KIE48293.1"/>
    </source>
</evidence>
<keyword evidence="3" id="KW-1185">Reference proteome</keyword>
<dbReference type="Proteomes" id="UP000031366">
    <property type="component" value="Unassembled WGS sequence"/>
</dbReference>
<evidence type="ECO:0000259" key="1">
    <source>
        <dbReference type="Pfam" id="PF14470"/>
    </source>
</evidence>
<accession>A0A0C1U9C5</accession>
<evidence type="ECO:0000313" key="3">
    <source>
        <dbReference type="Proteomes" id="UP000031366"/>
    </source>
</evidence>
<name>A0A0C1U9C5_9CLOT</name>
<dbReference type="InterPro" id="IPR039519">
    <property type="entry name" value="YokE-like_PH"/>
</dbReference>
<dbReference type="RefSeq" id="WP_039630008.1">
    <property type="nucleotide sequence ID" value="NZ_AYSO01000011.1"/>
</dbReference>
<gene>
    <name evidence="2" type="ORF">U732_3970</name>
</gene>
<comment type="caution">
    <text evidence="2">The sequence shown here is derived from an EMBL/GenBank/DDBJ whole genome shotgun (WGS) entry which is preliminary data.</text>
</comment>
<proteinExistence type="predicted"/>
<reference evidence="2 3" key="1">
    <citation type="journal article" date="2015" name="Infect. Genet. Evol.">
        <title>Genomic sequences of six botulinum neurotoxin-producing strains representing three clostridial species illustrate the mobility and diversity of botulinum neurotoxin genes.</title>
        <authorList>
            <person name="Smith T.J."/>
            <person name="Hill K.K."/>
            <person name="Xie G."/>
            <person name="Foley B.T."/>
            <person name="Williamson C.H."/>
            <person name="Foster J.T."/>
            <person name="Johnson S.L."/>
            <person name="Chertkov O."/>
            <person name="Teshima H."/>
            <person name="Gibbons H.S."/>
            <person name="Johnsky L.A."/>
            <person name="Karavis M.A."/>
            <person name="Smith L.A."/>
        </authorList>
    </citation>
    <scope>NUCLEOTIDE SEQUENCE [LARGE SCALE GENOMIC DNA]</scope>
    <source>
        <strain evidence="2 3">CDC 2741</strain>
    </source>
</reference>
<dbReference type="Pfam" id="PF14470">
    <property type="entry name" value="bPH_3"/>
    <property type="match status" value="1"/>
</dbReference>
<organism evidence="2 3">
    <name type="scientific">Clostridium argentinense CDC 2741</name>
    <dbReference type="NCBI Taxonomy" id="1418104"/>
    <lineage>
        <taxon>Bacteria</taxon>
        <taxon>Bacillati</taxon>
        <taxon>Bacillota</taxon>
        <taxon>Clostridia</taxon>
        <taxon>Eubacteriales</taxon>
        <taxon>Clostridiaceae</taxon>
        <taxon>Clostridium</taxon>
    </lineage>
</organism>
<sequence>MTKVEKLLGISKKCFESNEEIVHYIYGAYEKVFDGKNTLRTGVLIATNKRIVFCGKRFFSVFNDIVEYEDVYNVELSQEKFGEKVFIHCKKQSCSMRFVEDKDVIKFVKFIKENKGKRKQQLKGL</sequence>
<feature type="domain" description="YokE-like PH" evidence="1">
    <location>
        <begin position="16"/>
        <end position="113"/>
    </location>
</feature>
<dbReference type="EMBL" id="AYSO01000011">
    <property type="protein sequence ID" value="KIE48293.1"/>
    <property type="molecule type" value="Genomic_DNA"/>
</dbReference>
<protein>
    <submittedName>
        <fullName evidence="2">Bacterial PH domain protein</fullName>
    </submittedName>
</protein>
<dbReference type="OrthoDB" id="1908357at2"/>
<dbReference type="STRING" id="29341.RSJ17_09705"/>
<dbReference type="AlphaFoldDB" id="A0A0C1U9C5"/>